<dbReference type="Proteomes" id="UP000282574">
    <property type="component" value="Unassembled WGS sequence"/>
</dbReference>
<evidence type="ECO:0000256" key="1">
    <source>
        <dbReference type="ARBA" id="ARBA00006865"/>
    </source>
</evidence>
<organism evidence="3 4">
    <name type="scientific">Chroococcidiopsis cubana SAG 39.79</name>
    <dbReference type="NCBI Taxonomy" id="388085"/>
    <lineage>
        <taxon>Bacteria</taxon>
        <taxon>Bacillati</taxon>
        <taxon>Cyanobacteriota</taxon>
        <taxon>Cyanophyceae</taxon>
        <taxon>Chroococcidiopsidales</taxon>
        <taxon>Chroococcidiopsidaceae</taxon>
        <taxon>Chroococcidiopsis</taxon>
    </lineage>
</organism>
<dbReference type="GO" id="GO:0005975">
    <property type="term" value="P:carbohydrate metabolic process"/>
    <property type="evidence" value="ECO:0007669"/>
    <property type="project" value="InterPro"/>
</dbReference>
<dbReference type="Pfam" id="PF00722">
    <property type="entry name" value="Glyco_hydro_16"/>
    <property type="match status" value="1"/>
</dbReference>
<dbReference type="PANTHER" id="PTHR10963">
    <property type="entry name" value="GLYCOSYL HYDROLASE-RELATED"/>
    <property type="match status" value="1"/>
</dbReference>
<comment type="caution">
    <text evidence="3">The sequence shown here is derived from an EMBL/GenBank/DDBJ whole genome shotgun (WGS) entry which is preliminary data.</text>
</comment>
<dbReference type="InterPro" id="IPR013320">
    <property type="entry name" value="ConA-like_dom_sf"/>
</dbReference>
<protein>
    <recommendedName>
        <fullName evidence="2">GH16 domain-containing protein</fullName>
    </recommendedName>
</protein>
<evidence type="ECO:0000313" key="4">
    <source>
        <dbReference type="Proteomes" id="UP000282574"/>
    </source>
</evidence>
<keyword evidence="4" id="KW-1185">Reference proteome</keyword>
<sequence length="292" mass="32759">MFFRQSIAHQQLLSPLEIESKGNIYMQQNLRLRNWKDKVLLAFSALMIVCCPTAALADPPAGNWQLKFSDDFNGSGLDTGKWTPCFYWAPNGCTNGGAGDLQWFSPNNVSVGGGILRLRAERKPSNGLNYTSGMIASHDKFAFQYGYVEFRAKVPKGNGFWPTLWLLSQNKNWPPEIDVAEFVGSNTNNVHMTIHYKNVSGAHESSSGWWGGIDFSGGYHTYGLLWEADKLVWYVDGVERRRYTNSGNIPDEAMYVTATLALGKAWTNSPPDNSTPLPNNLEIDHIKVWQRN</sequence>
<dbReference type="PANTHER" id="PTHR10963:SF55">
    <property type="entry name" value="GLYCOSIDE HYDROLASE FAMILY 16 PROTEIN"/>
    <property type="match status" value="1"/>
</dbReference>
<dbReference type="EMBL" id="RSCK01000083">
    <property type="protein sequence ID" value="RUT04871.1"/>
    <property type="molecule type" value="Genomic_DNA"/>
</dbReference>
<dbReference type="PROSITE" id="PS51762">
    <property type="entry name" value="GH16_2"/>
    <property type="match status" value="1"/>
</dbReference>
<dbReference type="InterPro" id="IPR050546">
    <property type="entry name" value="Glycosyl_Hydrlase_16"/>
</dbReference>
<dbReference type="SUPFAM" id="SSF49899">
    <property type="entry name" value="Concanavalin A-like lectins/glucanases"/>
    <property type="match status" value="1"/>
</dbReference>
<dbReference type="CDD" id="cd08023">
    <property type="entry name" value="GH16_laminarinase_like"/>
    <property type="match status" value="1"/>
</dbReference>
<feature type="domain" description="GH16" evidence="2">
    <location>
        <begin position="52"/>
        <end position="292"/>
    </location>
</feature>
<proteinExistence type="inferred from homology"/>
<dbReference type="Gene3D" id="2.60.120.200">
    <property type="match status" value="1"/>
</dbReference>
<reference evidence="3 4" key="1">
    <citation type="journal article" date="2019" name="Genome Biol. Evol.">
        <title>Day and night: Metabolic profiles and evolutionary relationships of six axenic non-marine cyanobacteria.</title>
        <authorList>
            <person name="Will S.E."/>
            <person name="Henke P."/>
            <person name="Boedeker C."/>
            <person name="Huang S."/>
            <person name="Brinkmann H."/>
            <person name="Rohde M."/>
            <person name="Jarek M."/>
            <person name="Friedl T."/>
            <person name="Seufert S."/>
            <person name="Schumacher M."/>
            <person name="Overmann J."/>
            <person name="Neumann-Schaal M."/>
            <person name="Petersen J."/>
        </authorList>
    </citation>
    <scope>NUCLEOTIDE SEQUENCE [LARGE SCALE GENOMIC DNA]</scope>
    <source>
        <strain evidence="3 4">SAG 39.79</strain>
    </source>
</reference>
<dbReference type="InterPro" id="IPR000757">
    <property type="entry name" value="Beta-glucanase-like"/>
</dbReference>
<dbReference type="AlphaFoldDB" id="A0AB37UCE3"/>
<gene>
    <name evidence="3" type="ORF">DSM107010_57090</name>
</gene>
<accession>A0AB37UCE3</accession>
<evidence type="ECO:0000313" key="3">
    <source>
        <dbReference type="EMBL" id="RUT04871.1"/>
    </source>
</evidence>
<evidence type="ECO:0000259" key="2">
    <source>
        <dbReference type="PROSITE" id="PS51762"/>
    </source>
</evidence>
<name>A0AB37UCE3_9CYAN</name>
<dbReference type="GO" id="GO:0004553">
    <property type="term" value="F:hydrolase activity, hydrolyzing O-glycosyl compounds"/>
    <property type="evidence" value="ECO:0007669"/>
    <property type="project" value="InterPro"/>
</dbReference>
<comment type="similarity">
    <text evidence="1">Belongs to the glycosyl hydrolase 16 family.</text>
</comment>